<dbReference type="Pfam" id="PF03407">
    <property type="entry name" value="Nucleotid_trans"/>
    <property type="match status" value="1"/>
</dbReference>
<accession>A0A022RBU7</accession>
<name>A0A022RBU7_ERYGU</name>
<dbReference type="eggNOG" id="ENOG502RDGW">
    <property type="taxonomic scope" value="Eukaryota"/>
</dbReference>
<proteinExistence type="predicted"/>
<evidence type="ECO:0000313" key="4">
    <source>
        <dbReference type="Proteomes" id="UP000030748"/>
    </source>
</evidence>
<dbReference type="AlphaFoldDB" id="A0A022RBU7"/>
<feature type="domain" description="Nucleotide-diphospho-sugar transferase" evidence="2">
    <location>
        <begin position="38"/>
        <end position="237"/>
    </location>
</feature>
<dbReference type="PANTHER" id="PTHR46038:SF13">
    <property type="entry name" value="GLYCOSYLTRANSFERASE"/>
    <property type="match status" value="1"/>
</dbReference>
<organism evidence="3 4">
    <name type="scientific">Erythranthe guttata</name>
    <name type="common">Yellow monkey flower</name>
    <name type="synonym">Mimulus guttatus</name>
    <dbReference type="NCBI Taxonomy" id="4155"/>
    <lineage>
        <taxon>Eukaryota</taxon>
        <taxon>Viridiplantae</taxon>
        <taxon>Streptophyta</taxon>
        <taxon>Embryophyta</taxon>
        <taxon>Tracheophyta</taxon>
        <taxon>Spermatophyta</taxon>
        <taxon>Magnoliopsida</taxon>
        <taxon>eudicotyledons</taxon>
        <taxon>Gunneridae</taxon>
        <taxon>Pentapetalae</taxon>
        <taxon>asterids</taxon>
        <taxon>lamiids</taxon>
        <taxon>Lamiales</taxon>
        <taxon>Phrymaceae</taxon>
        <taxon>Erythranthe</taxon>
    </lineage>
</organism>
<dbReference type="InterPro" id="IPR044821">
    <property type="entry name" value="At1g28695/At4g15970-like"/>
</dbReference>
<sequence length="287" mass="33650">MSDKTVIITTLNEAWIEPDSIFDLFLESFKIGNDTLWLLKHLVVVCLDRKAFDYCLRTHFNCYFLTTKGVDFAGEAHFMTPDYLLMMWRRIDFLRNVLEIGYNFVFTDADIMWLRNPFPHFYSDTNFQISCDNFKGDPSDVNNAPNGGFNYAKSSNQTIEFYKFWYNARESYPRKHDQDVLDKIKYDPLIKETIGLEIKFLDTAYFGGFCQPSKDLNLVCTMHANCCAGLDNKIHDLKILLRDWRNYLSLPENVRKSRPPVWSVPQSCGPRSFHQHTPRKKNGNTRK</sequence>
<feature type="region of interest" description="Disordered" evidence="1">
    <location>
        <begin position="261"/>
        <end position="287"/>
    </location>
</feature>
<keyword evidence="4" id="KW-1185">Reference proteome</keyword>
<feature type="compositionally biased region" description="Basic residues" evidence="1">
    <location>
        <begin position="273"/>
        <end position="287"/>
    </location>
</feature>
<dbReference type="InterPro" id="IPR005069">
    <property type="entry name" value="Nucl-diP-sugar_transferase"/>
</dbReference>
<evidence type="ECO:0000259" key="2">
    <source>
        <dbReference type="Pfam" id="PF03407"/>
    </source>
</evidence>
<dbReference type="Proteomes" id="UP000030748">
    <property type="component" value="Unassembled WGS sequence"/>
</dbReference>
<protein>
    <recommendedName>
        <fullName evidence="2">Nucleotide-diphospho-sugar transferase domain-containing protein</fullName>
    </recommendedName>
</protein>
<evidence type="ECO:0000313" key="3">
    <source>
        <dbReference type="EMBL" id="EYU37474.1"/>
    </source>
</evidence>
<evidence type="ECO:0000256" key="1">
    <source>
        <dbReference type="SAM" id="MobiDB-lite"/>
    </source>
</evidence>
<gene>
    <name evidence="3" type="ORF">MIMGU_mgv1a011268mg</name>
</gene>
<reference evidence="3 4" key="1">
    <citation type="journal article" date="2013" name="Proc. Natl. Acad. Sci. U.S.A.">
        <title>Fine-scale variation in meiotic recombination in Mimulus inferred from population shotgun sequencing.</title>
        <authorList>
            <person name="Hellsten U."/>
            <person name="Wright K.M."/>
            <person name="Jenkins J."/>
            <person name="Shu S."/>
            <person name="Yuan Y."/>
            <person name="Wessler S.R."/>
            <person name="Schmutz J."/>
            <person name="Willis J.H."/>
            <person name="Rokhsar D.S."/>
        </authorList>
    </citation>
    <scope>NUCLEOTIDE SEQUENCE [LARGE SCALE GENOMIC DNA]</scope>
    <source>
        <strain evidence="4">cv. DUN x IM62</strain>
    </source>
</reference>
<dbReference type="STRING" id="4155.A0A022RBU7"/>
<dbReference type="EMBL" id="KI630517">
    <property type="protein sequence ID" value="EYU37474.1"/>
    <property type="molecule type" value="Genomic_DNA"/>
</dbReference>
<dbReference type="PANTHER" id="PTHR46038">
    <property type="entry name" value="EXPRESSED PROTEIN-RELATED"/>
    <property type="match status" value="1"/>
</dbReference>